<name>A0A511YLF1_9FLAO</name>
<evidence type="ECO:0000313" key="1">
    <source>
        <dbReference type="EMBL" id="GEN76028.1"/>
    </source>
</evidence>
<dbReference type="Proteomes" id="UP000321863">
    <property type="component" value="Unassembled WGS sequence"/>
</dbReference>
<dbReference type="EMBL" id="BJYJ01000007">
    <property type="protein sequence ID" value="GEN76028.1"/>
    <property type="molecule type" value="Genomic_DNA"/>
</dbReference>
<organism evidence="1 2">
    <name type="scientific">Chryseobacterium hagamense</name>
    <dbReference type="NCBI Taxonomy" id="395935"/>
    <lineage>
        <taxon>Bacteria</taxon>
        <taxon>Pseudomonadati</taxon>
        <taxon>Bacteroidota</taxon>
        <taxon>Flavobacteriia</taxon>
        <taxon>Flavobacteriales</taxon>
        <taxon>Weeksellaceae</taxon>
        <taxon>Chryseobacterium group</taxon>
        <taxon>Chryseobacterium</taxon>
    </lineage>
</organism>
<keyword evidence="2" id="KW-1185">Reference proteome</keyword>
<sequence length="129" mass="14652">MKYRVGQEWNYKTRPGEENSILKILKTEEYPASGKVIHISINGLKMKDPHHPEGIADKISHLPITEEALDQSVISIKKDTRRMPDSIEVDGYSYWKKEFDKGNAGVFSIPVSEIVNVMEKSIVSGDYTK</sequence>
<protein>
    <submittedName>
        <fullName evidence="1">Uncharacterized protein</fullName>
    </submittedName>
</protein>
<dbReference type="InterPro" id="IPR044935">
    <property type="entry name" value="DUF5086_sf"/>
</dbReference>
<gene>
    <name evidence="1" type="ORF">CHA01nite_17680</name>
</gene>
<dbReference type="AlphaFoldDB" id="A0A511YLF1"/>
<comment type="caution">
    <text evidence="1">The sequence shown here is derived from an EMBL/GenBank/DDBJ whole genome shotgun (WGS) entry which is preliminary data.</text>
</comment>
<evidence type="ECO:0000313" key="2">
    <source>
        <dbReference type="Proteomes" id="UP000321863"/>
    </source>
</evidence>
<reference evidence="1 2" key="1">
    <citation type="submission" date="2019-07" db="EMBL/GenBank/DDBJ databases">
        <title>Whole genome shotgun sequence of Chryseobacterium hagamense NBRC 105253.</title>
        <authorList>
            <person name="Hosoyama A."/>
            <person name="Uohara A."/>
            <person name="Ohji S."/>
            <person name="Ichikawa N."/>
        </authorList>
    </citation>
    <scope>NUCLEOTIDE SEQUENCE [LARGE SCALE GENOMIC DNA]</scope>
    <source>
        <strain evidence="1 2">NBRC 105253</strain>
    </source>
</reference>
<dbReference type="Gene3D" id="3.90.70.190">
    <property type="entry name" value="Domain of unknown function (DUF5086)"/>
    <property type="match status" value="1"/>
</dbReference>
<proteinExistence type="predicted"/>
<accession>A0A511YLF1</accession>